<gene>
    <name evidence="1" type="ORF">PanWU01x14_036260</name>
</gene>
<dbReference type="EMBL" id="JXTB01000019">
    <property type="protein sequence ID" value="PON76208.1"/>
    <property type="molecule type" value="Genomic_DNA"/>
</dbReference>
<comment type="caution">
    <text evidence="1">The sequence shown here is derived from an EMBL/GenBank/DDBJ whole genome shotgun (WGS) entry which is preliminary data.</text>
</comment>
<sequence length="104" mass="11226">FKLYAFFNSPEPESNSAPGPCRRHGDIIGSAGSFLLKFQHARVQIDDIVSRSLIPATKGKLLLDSGLLKLNVATIFGTTCQNGIGLMREGLGDGIWSSNYSGRK</sequence>
<accession>A0A2P5DSF2</accession>
<protein>
    <submittedName>
        <fullName evidence="1">Uncharacterized protein</fullName>
    </submittedName>
</protein>
<dbReference type="AlphaFoldDB" id="A0A2P5DSF2"/>
<evidence type="ECO:0000313" key="2">
    <source>
        <dbReference type="Proteomes" id="UP000237105"/>
    </source>
</evidence>
<name>A0A2P5DSF2_PARAD</name>
<reference evidence="2" key="1">
    <citation type="submission" date="2016-06" db="EMBL/GenBank/DDBJ databases">
        <title>Parallel loss of symbiosis genes in relatives of nitrogen-fixing non-legume Parasponia.</title>
        <authorList>
            <person name="Van Velzen R."/>
            <person name="Holmer R."/>
            <person name="Bu F."/>
            <person name="Rutten L."/>
            <person name="Van Zeijl A."/>
            <person name="Liu W."/>
            <person name="Santuari L."/>
            <person name="Cao Q."/>
            <person name="Sharma T."/>
            <person name="Shen D."/>
            <person name="Roswanjaya Y."/>
            <person name="Wardhani T."/>
            <person name="Kalhor M.S."/>
            <person name="Jansen J."/>
            <person name="Van den Hoogen J."/>
            <person name="Gungor B."/>
            <person name="Hartog M."/>
            <person name="Hontelez J."/>
            <person name="Verver J."/>
            <person name="Yang W.-C."/>
            <person name="Schijlen E."/>
            <person name="Repin R."/>
            <person name="Schilthuizen M."/>
            <person name="Schranz E."/>
            <person name="Heidstra R."/>
            <person name="Miyata K."/>
            <person name="Fedorova E."/>
            <person name="Kohlen W."/>
            <person name="Bisseling T."/>
            <person name="Smit S."/>
            <person name="Geurts R."/>
        </authorList>
    </citation>
    <scope>NUCLEOTIDE SEQUENCE [LARGE SCALE GENOMIC DNA]</scope>
    <source>
        <strain evidence="2">cv. WU1-14</strain>
    </source>
</reference>
<feature type="non-terminal residue" evidence="1">
    <location>
        <position position="1"/>
    </location>
</feature>
<organism evidence="1 2">
    <name type="scientific">Parasponia andersonii</name>
    <name type="common">Sponia andersonii</name>
    <dbReference type="NCBI Taxonomy" id="3476"/>
    <lineage>
        <taxon>Eukaryota</taxon>
        <taxon>Viridiplantae</taxon>
        <taxon>Streptophyta</taxon>
        <taxon>Embryophyta</taxon>
        <taxon>Tracheophyta</taxon>
        <taxon>Spermatophyta</taxon>
        <taxon>Magnoliopsida</taxon>
        <taxon>eudicotyledons</taxon>
        <taxon>Gunneridae</taxon>
        <taxon>Pentapetalae</taxon>
        <taxon>rosids</taxon>
        <taxon>fabids</taxon>
        <taxon>Rosales</taxon>
        <taxon>Cannabaceae</taxon>
        <taxon>Parasponia</taxon>
    </lineage>
</organism>
<keyword evidence="2" id="KW-1185">Reference proteome</keyword>
<dbReference type="Proteomes" id="UP000237105">
    <property type="component" value="Unassembled WGS sequence"/>
</dbReference>
<proteinExistence type="predicted"/>
<evidence type="ECO:0000313" key="1">
    <source>
        <dbReference type="EMBL" id="PON76208.1"/>
    </source>
</evidence>